<name>V5IQI6_NEUCR</name>
<feature type="region of interest" description="Disordered" evidence="1">
    <location>
        <begin position="1"/>
        <end position="166"/>
    </location>
</feature>
<dbReference type="SMR" id="V5IQI6"/>
<protein>
    <submittedName>
        <fullName evidence="2">Uncharacterized protein</fullName>
    </submittedName>
</protein>
<reference evidence="2" key="2">
    <citation type="submission" date="2013-04" db="EMBL/GenBank/DDBJ databases">
        <title>The Genome Sequence of Neurospora crassa strain OR74A.</title>
        <authorList>
            <consortium name="The Broad Institute Genome Sequencing Platform"/>
            <person name="Galagan J."/>
            <person name="Henn M.R."/>
            <person name="Hood H."/>
            <person name="Radford A."/>
            <person name="Collins R.A."/>
            <person name="Walker B."/>
            <person name="Young S.K."/>
            <person name="Zeng Q."/>
            <person name="Gargeya S."/>
            <person name="Fitzgerald M."/>
            <person name="Haas B."/>
            <person name="Abouelleil A."/>
            <person name="Allen A.W."/>
            <person name="Alvarado L."/>
            <person name="Arachchi H.M."/>
            <person name="Berlin A."/>
            <person name="Chapman S.B."/>
            <person name="Chen Z."/>
            <person name="Gainer-Dewar J."/>
            <person name="Gnerre S."/>
            <person name="Goldberg J."/>
            <person name="Griggs A."/>
            <person name="Gujja S."/>
            <person name="Hansen M."/>
            <person name="Howarth C."/>
            <person name="Imamovic A."/>
            <person name="Ireland A."/>
            <person name="Larimer J.B."/>
            <person name="McCowan C."/>
            <person name="Murphy C."/>
            <person name="Pearson M.D."/>
            <person name="Poon T.W."/>
            <person name="Priest M."/>
            <person name="Roberts A."/>
            <person name="Saif S."/>
            <person name="Shea T.D."/>
            <person name="Sisk P."/>
            <person name="Shea T."/>
            <person name="Sykes S."/>
            <person name="Zucker J."/>
            <person name="Kodira C."/>
            <person name="Bowman B."/>
            <person name="Colot H."/>
            <person name="Ebbole D."/>
            <person name="Rasmussen C."/>
            <person name="Baker C."/>
            <person name="Kalkman E."/>
            <person name="Chen C.-H."/>
            <person name="Shi M."/>
            <person name="Mathur R."/>
            <person name="Lambreghts R."/>
            <person name="Collopy P."/>
            <person name="Mehra A."/>
            <person name="Schweredtfeger C."/>
            <person name="Hong C."/>
            <person name="Belden W."/>
            <person name="Glass N.L."/>
            <person name="Borkovich K."/>
            <person name="Dunlap J."/>
            <person name="Lander E."/>
            <person name="Wortman J."/>
            <person name="Nusbaum C."/>
            <person name="Sachs M."/>
            <person name="Birren B."/>
        </authorList>
    </citation>
    <scope>NUCLEOTIDE SEQUENCE</scope>
    <source>
        <strain evidence="2">OR74A</strain>
    </source>
</reference>
<dbReference type="InParanoid" id="V5IQI6"/>
<evidence type="ECO:0000313" key="3">
    <source>
        <dbReference type="Proteomes" id="UP000001805"/>
    </source>
</evidence>
<accession>V5IQI6</accession>
<keyword evidence="3" id="KW-1185">Reference proteome</keyword>
<evidence type="ECO:0000313" key="2">
    <source>
        <dbReference type="EMBL" id="ESA43960.1"/>
    </source>
</evidence>
<dbReference type="VEuPathDB" id="FungiDB:NCU02697"/>
<feature type="compositionally biased region" description="Low complexity" evidence="1">
    <location>
        <begin position="32"/>
        <end position="47"/>
    </location>
</feature>
<feature type="compositionally biased region" description="Gly residues" evidence="1">
    <location>
        <begin position="73"/>
        <end position="88"/>
    </location>
</feature>
<dbReference type="RefSeq" id="XP_011393005.1">
    <property type="nucleotide sequence ID" value="XM_011394703.1"/>
</dbReference>
<dbReference type="HOGENOM" id="CLU_1627560_0_0_1"/>
<dbReference type="EMBL" id="CM002236">
    <property type="protein sequence ID" value="ESA43959.1"/>
    <property type="molecule type" value="Genomic_DNA"/>
</dbReference>
<dbReference type="GeneID" id="3881604"/>
<dbReference type="AlphaFoldDB" id="V5IQI6"/>
<sequence>MGSCFSKGSGSGSGSGGNFRGEGHVLGGGGSNPAAAVAARPAPASSTSGGGGYGTVNAPASSSVPPNVTTGRTTGGSVSGGRTLGGASEGPRAGEAGTEGGSDDPKSKAAQAAMARFQRDQGSGADLSKKLRAQKGMTRDALLKEESERERARRAADQAAEARSYN</sequence>
<proteinExistence type="predicted"/>
<dbReference type="OrthoDB" id="10559099at2759"/>
<dbReference type="KEGG" id="ncr:NCU02697"/>
<feature type="compositionally biased region" description="Gly residues" evidence="1">
    <location>
        <begin position="9"/>
        <end position="31"/>
    </location>
</feature>
<feature type="compositionally biased region" description="Basic and acidic residues" evidence="1">
    <location>
        <begin position="137"/>
        <end position="156"/>
    </location>
</feature>
<dbReference type="RefSeq" id="XP_011393006.1">
    <property type="nucleotide sequence ID" value="XM_011394704.1"/>
</dbReference>
<organism evidence="2 3">
    <name type="scientific">Neurospora crassa (strain ATCC 24698 / 74-OR23-1A / CBS 708.71 / DSM 1257 / FGSC 987)</name>
    <dbReference type="NCBI Taxonomy" id="367110"/>
    <lineage>
        <taxon>Eukaryota</taxon>
        <taxon>Fungi</taxon>
        <taxon>Dikarya</taxon>
        <taxon>Ascomycota</taxon>
        <taxon>Pezizomycotina</taxon>
        <taxon>Sordariomycetes</taxon>
        <taxon>Sordariomycetidae</taxon>
        <taxon>Sordariales</taxon>
        <taxon>Sordariaceae</taxon>
        <taxon>Neurospora</taxon>
    </lineage>
</organism>
<dbReference type="Proteomes" id="UP000001805">
    <property type="component" value="Chromosome 1, Linkage Group I"/>
</dbReference>
<gene>
    <name evidence="2" type="ORF">NCU02697</name>
</gene>
<dbReference type="EMBL" id="CM002236">
    <property type="protein sequence ID" value="ESA43960.1"/>
    <property type="molecule type" value="Genomic_DNA"/>
</dbReference>
<dbReference type="PaxDb" id="5141-EFNCRP00000002176"/>
<reference evidence="2 3" key="1">
    <citation type="journal article" date="2003" name="Nature">
        <title>The genome sequence of the filamentous fungus Neurospora crassa.</title>
        <authorList>
            <person name="Galagan J.E."/>
            <person name="Calvo S.E."/>
            <person name="Borkovich K.A."/>
            <person name="Selker E.U."/>
            <person name="Read N.D."/>
            <person name="Jaffe D."/>
            <person name="FitzHugh W."/>
            <person name="Ma L.J."/>
            <person name="Smirnov S."/>
            <person name="Purcell S."/>
            <person name="Rehman B."/>
            <person name="Elkins T."/>
            <person name="Engels R."/>
            <person name="Wang S."/>
            <person name="Nielsen C.B."/>
            <person name="Butler J."/>
            <person name="Endrizzi M."/>
            <person name="Qui D."/>
            <person name="Ianakiev P."/>
            <person name="Bell-Pedersen D."/>
            <person name="Nelson M.A."/>
            <person name="Werner-Washburne M."/>
            <person name="Selitrennikoff C.P."/>
            <person name="Kinsey J.A."/>
            <person name="Braun E.L."/>
            <person name="Zelter A."/>
            <person name="Schulte U."/>
            <person name="Kothe G.O."/>
            <person name="Jedd G."/>
            <person name="Mewes W."/>
            <person name="Staben C."/>
            <person name="Marcotte E."/>
            <person name="Greenberg D."/>
            <person name="Roy A."/>
            <person name="Foley K."/>
            <person name="Naylor J."/>
            <person name="Stange-Thomann N."/>
            <person name="Barrett R."/>
            <person name="Gnerre S."/>
            <person name="Kamal M."/>
            <person name="Kamvysselis M."/>
            <person name="Mauceli E."/>
            <person name="Bielke C."/>
            <person name="Rudd S."/>
            <person name="Frishman D."/>
            <person name="Krystofova S."/>
            <person name="Rasmussen C."/>
            <person name="Metzenberg R.L."/>
            <person name="Perkins D.D."/>
            <person name="Kroken S."/>
            <person name="Cogoni C."/>
            <person name="Macino G."/>
            <person name="Catcheside D."/>
            <person name="Li W."/>
            <person name="Pratt R.J."/>
            <person name="Osmani S.A."/>
            <person name="DeSouza C.P."/>
            <person name="Glass L."/>
            <person name="Orbach M.J."/>
            <person name="Berglund J.A."/>
            <person name="Voelker R."/>
            <person name="Yarden O."/>
            <person name="Plamann M."/>
            <person name="Seiler S."/>
            <person name="Dunlap J."/>
            <person name="Radford A."/>
            <person name="Aramayo R."/>
            <person name="Natvig D.O."/>
            <person name="Alex L.A."/>
            <person name="Mannhaupt G."/>
            <person name="Ebbole D.J."/>
            <person name="Freitag M."/>
            <person name="Paulsen I."/>
            <person name="Sachs M.S."/>
            <person name="Lander E.S."/>
            <person name="Nusbaum C."/>
            <person name="Birren B."/>
        </authorList>
    </citation>
    <scope>NUCLEOTIDE SEQUENCE [LARGE SCALE GENOMIC DNA]</scope>
    <source>
        <strain evidence="3">ATCC 24698 / 74-OR23-1A / CBS 708.71 / DSM 1257 / FGSC 987</strain>
        <strain evidence="2">OR74A</strain>
    </source>
</reference>
<feature type="compositionally biased region" description="Low complexity" evidence="1">
    <location>
        <begin position="157"/>
        <end position="166"/>
    </location>
</feature>
<evidence type="ECO:0000256" key="1">
    <source>
        <dbReference type="SAM" id="MobiDB-lite"/>
    </source>
</evidence>